<dbReference type="Pfam" id="PF03918">
    <property type="entry name" value="CcmH"/>
    <property type="match status" value="1"/>
</dbReference>
<dbReference type="CDD" id="cd16378">
    <property type="entry name" value="CcmH_N"/>
    <property type="match status" value="1"/>
</dbReference>
<comment type="function">
    <text evidence="7">Possible subunit of a heme lyase.</text>
</comment>
<dbReference type="Proteomes" id="UP000240481">
    <property type="component" value="Unassembled WGS sequence"/>
</dbReference>
<evidence type="ECO:0000259" key="8">
    <source>
        <dbReference type="Pfam" id="PF03918"/>
    </source>
</evidence>
<evidence type="ECO:0000256" key="5">
    <source>
        <dbReference type="ARBA" id="ARBA00022748"/>
    </source>
</evidence>
<evidence type="ECO:0000256" key="6">
    <source>
        <dbReference type="ARBA" id="ARBA00023004"/>
    </source>
</evidence>
<proteinExistence type="inferred from homology"/>
<dbReference type="PANTHER" id="PTHR47870:SF1">
    <property type="entry name" value="CYTOCHROME C-TYPE BIOGENESIS PROTEIN CCMH"/>
    <property type="match status" value="1"/>
</dbReference>
<organism evidence="9 10">
    <name type="scientific">Photobacterium swingsii</name>
    <dbReference type="NCBI Taxonomy" id="680026"/>
    <lineage>
        <taxon>Bacteria</taxon>
        <taxon>Pseudomonadati</taxon>
        <taxon>Pseudomonadota</taxon>
        <taxon>Gammaproteobacteria</taxon>
        <taxon>Vibrionales</taxon>
        <taxon>Vibrionaceae</taxon>
        <taxon>Photobacterium</taxon>
    </lineage>
</organism>
<dbReference type="InterPro" id="IPR051263">
    <property type="entry name" value="C-type_cytochrome_biogenesis"/>
</dbReference>
<keyword evidence="10" id="KW-1185">Reference proteome</keyword>
<dbReference type="FunFam" id="1.10.8.640:FF:000001">
    <property type="entry name" value="Cytochrome c-type biogenesis protein"/>
    <property type="match status" value="1"/>
</dbReference>
<dbReference type="InterPro" id="IPR005616">
    <property type="entry name" value="CcmH/CycL/Ccl2/NrfF_N"/>
</dbReference>
<dbReference type="AlphaFoldDB" id="A0A0J8VB07"/>
<dbReference type="PANTHER" id="PTHR47870">
    <property type="entry name" value="CYTOCHROME C-TYPE BIOGENESIS PROTEIN CCMH"/>
    <property type="match status" value="1"/>
</dbReference>
<keyword evidence="7" id="KW-1133">Transmembrane helix</keyword>
<evidence type="ECO:0000313" key="10">
    <source>
        <dbReference type="Proteomes" id="UP000240481"/>
    </source>
</evidence>
<keyword evidence="6 7" id="KW-0408">Iron</keyword>
<evidence type="ECO:0000256" key="4">
    <source>
        <dbReference type="ARBA" id="ARBA00022729"/>
    </source>
</evidence>
<dbReference type="GO" id="GO:0046872">
    <property type="term" value="F:metal ion binding"/>
    <property type="evidence" value="ECO:0007669"/>
    <property type="project" value="UniProtKB-KW"/>
</dbReference>
<keyword evidence="7" id="KW-0812">Transmembrane</keyword>
<keyword evidence="5" id="KW-0201">Cytochrome c-type biogenesis</keyword>
<feature type="transmembrane region" description="Helical" evidence="7">
    <location>
        <begin position="108"/>
        <end position="127"/>
    </location>
</feature>
<dbReference type="GO" id="GO:0005886">
    <property type="term" value="C:plasma membrane"/>
    <property type="evidence" value="ECO:0007669"/>
    <property type="project" value="TreeGrafter"/>
</dbReference>
<comment type="similarity">
    <text evidence="1 7">Belongs to the CcmH/CycL/Ccl2/NrfF family.</text>
</comment>
<evidence type="ECO:0000256" key="7">
    <source>
        <dbReference type="RuleBase" id="RU364112"/>
    </source>
</evidence>
<keyword evidence="2 7" id="KW-0349">Heme</keyword>
<keyword evidence="4 7" id="KW-0732">Signal</keyword>
<accession>A0A0J8VB07</accession>
<dbReference type="InterPro" id="IPR038297">
    <property type="entry name" value="CcmH/CycL/NrfF/Ccl2_sf"/>
</dbReference>
<dbReference type="STRING" id="680026.AB733_09920"/>
<keyword evidence="7" id="KW-0472">Membrane</keyword>
<dbReference type="Gene3D" id="1.10.8.640">
    <property type="entry name" value="Cytochrome C biogenesis protein"/>
    <property type="match status" value="1"/>
</dbReference>
<gene>
    <name evidence="9" type="ORF">C9I94_01055</name>
</gene>
<reference evidence="9 10" key="1">
    <citation type="submission" date="2018-01" db="EMBL/GenBank/DDBJ databases">
        <title>Whole genome sequencing of Histamine producing bacteria.</title>
        <authorList>
            <person name="Butler K."/>
        </authorList>
    </citation>
    <scope>NUCLEOTIDE SEQUENCE [LARGE SCALE GENOMIC DNA]</scope>
    <source>
        <strain evidence="9 10">DSM 24669</strain>
    </source>
</reference>
<evidence type="ECO:0000256" key="2">
    <source>
        <dbReference type="ARBA" id="ARBA00022617"/>
    </source>
</evidence>
<evidence type="ECO:0000313" key="9">
    <source>
        <dbReference type="EMBL" id="PSW26605.1"/>
    </source>
</evidence>
<dbReference type="GO" id="GO:0017004">
    <property type="term" value="P:cytochrome complex assembly"/>
    <property type="evidence" value="ECO:0007669"/>
    <property type="project" value="UniProtKB-KW"/>
</dbReference>
<feature type="domain" description="CcmH/CycL/Ccl2/NrfF N-terminal" evidence="8">
    <location>
        <begin position="13"/>
        <end position="156"/>
    </location>
</feature>
<comment type="caution">
    <text evidence="9">The sequence shown here is derived from an EMBL/GenBank/DDBJ whole genome shotgun (WGS) entry which is preliminary data.</text>
</comment>
<feature type="signal peptide" evidence="7">
    <location>
        <begin position="1"/>
        <end position="24"/>
    </location>
</feature>
<name>A0A0J8VB07_9GAMM</name>
<protein>
    <recommendedName>
        <fullName evidence="7">Cytochrome c-type biogenesis protein</fullName>
    </recommendedName>
</protein>
<evidence type="ECO:0000256" key="3">
    <source>
        <dbReference type="ARBA" id="ARBA00022723"/>
    </source>
</evidence>
<evidence type="ECO:0000256" key="1">
    <source>
        <dbReference type="ARBA" id="ARBA00010342"/>
    </source>
</evidence>
<sequence>MMKRLSILLASILLVFTAALPVYAAIEVHSFDNIEQEETFQELTATLRCPKCQNNTIGDSEAPLAQDMRQKVYDMLQQGKEKQDIVDYMIARYGNFVTYEPPVMLSTIILWLGPLLFIAIGFTVLVMRSRRTTVTDNTEQTVDLDEQEAQRLKSLLAEMEQAENKDDKVKK</sequence>
<dbReference type="EMBL" id="PYLZ01000001">
    <property type="protein sequence ID" value="PSW26605.1"/>
    <property type="molecule type" value="Genomic_DNA"/>
</dbReference>
<keyword evidence="3 7" id="KW-0479">Metal-binding</keyword>
<dbReference type="OrthoDB" id="9804975at2"/>
<feature type="chain" id="PRO_5016187220" description="Cytochrome c-type biogenesis protein" evidence="7">
    <location>
        <begin position="25"/>
        <end position="171"/>
    </location>
</feature>